<dbReference type="GO" id="GO:0071555">
    <property type="term" value="P:cell wall organization"/>
    <property type="evidence" value="ECO:0007669"/>
    <property type="project" value="UniProtKB-KW"/>
</dbReference>
<evidence type="ECO:0000256" key="2">
    <source>
        <dbReference type="ARBA" id="ARBA00011901"/>
    </source>
</evidence>
<evidence type="ECO:0000313" key="6">
    <source>
        <dbReference type="EMBL" id="RYU89558.1"/>
    </source>
</evidence>
<dbReference type="InterPro" id="IPR036505">
    <property type="entry name" value="Amidase/PGRP_sf"/>
</dbReference>
<dbReference type="Pfam" id="PF01510">
    <property type="entry name" value="Amidase_2"/>
    <property type="match status" value="1"/>
</dbReference>
<dbReference type="GO" id="GO:0009253">
    <property type="term" value="P:peptidoglycan catabolic process"/>
    <property type="evidence" value="ECO:0007669"/>
    <property type="project" value="InterPro"/>
</dbReference>
<dbReference type="SUPFAM" id="SSF55846">
    <property type="entry name" value="N-acetylmuramoyl-L-alanine amidase-like"/>
    <property type="match status" value="1"/>
</dbReference>
<dbReference type="PANTHER" id="PTHR30417">
    <property type="entry name" value="N-ACETYLMURAMOYL-L-ALANINE AMIDASE AMID"/>
    <property type="match status" value="1"/>
</dbReference>
<sequence length="275" mass="30473">MKNRLLPLLLTATILSACSPKITSRYAATNKVYSEHADSLSHTLLAESPAMLTDSLGRSVPSEFIGTVNFNLRKPNYVIIHYTAQDSLGQTIKTFTLVKPQVSAHYVISKDGKVVHMLNDYLRAWHAGVSKWGSISDMNSCSIGIELDNKGNEPFSGAQMSSLITLLAKLKKDYNIPTANFIGHGDIAPGRKPDPGILFPWELLAQKGFGYYSDMLIVPAPANFDSATALRLIGYDTRNLPAAIGAFKRHFVQREESTRLTQFDLDVLFNVYKKY</sequence>
<feature type="domain" description="N-acetylmuramoyl-L-alanine amidase" evidence="5">
    <location>
        <begin position="65"/>
        <end position="196"/>
    </location>
</feature>
<evidence type="ECO:0000313" key="7">
    <source>
        <dbReference type="Proteomes" id="UP000293331"/>
    </source>
</evidence>
<dbReference type="PROSITE" id="PS51257">
    <property type="entry name" value="PROKAR_LIPOPROTEIN"/>
    <property type="match status" value="1"/>
</dbReference>
<proteinExistence type="predicted"/>
<evidence type="ECO:0000256" key="3">
    <source>
        <dbReference type="ARBA" id="ARBA00022801"/>
    </source>
</evidence>
<evidence type="ECO:0000256" key="1">
    <source>
        <dbReference type="ARBA" id="ARBA00001561"/>
    </source>
</evidence>
<dbReference type="GO" id="GO:0008745">
    <property type="term" value="F:N-acetylmuramoyl-L-alanine amidase activity"/>
    <property type="evidence" value="ECO:0007669"/>
    <property type="project" value="UniProtKB-EC"/>
</dbReference>
<dbReference type="SMART" id="SM00644">
    <property type="entry name" value="Ami_2"/>
    <property type="match status" value="1"/>
</dbReference>
<dbReference type="AlphaFoldDB" id="A0A4Q5LJJ5"/>
<comment type="catalytic activity">
    <reaction evidence="1">
        <text>Hydrolyzes the link between N-acetylmuramoyl residues and L-amino acid residues in certain cell-wall glycopeptides.</text>
        <dbReference type="EC" id="3.5.1.28"/>
    </reaction>
</comment>
<organism evidence="6 7">
    <name type="scientific">Mucilaginibacter terrigena</name>
    <dbReference type="NCBI Taxonomy" id="2492395"/>
    <lineage>
        <taxon>Bacteria</taxon>
        <taxon>Pseudomonadati</taxon>
        <taxon>Bacteroidota</taxon>
        <taxon>Sphingobacteriia</taxon>
        <taxon>Sphingobacteriales</taxon>
        <taxon>Sphingobacteriaceae</taxon>
        <taxon>Mucilaginibacter</taxon>
    </lineage>
</organism>
<dbReference type="PANTHER" id="PTHR30417:SF1">
    <property type="entry name" value="N-ACETYLMURAMOYL-L-ALANINE AMIDASE AMID"/>
    <property type="match status" value="1"/>
</dbReference>
<keyword evidence="7" id="KW-1185">Reference proteome</keyword>
<dbReference type="InterPro" id="IPR051206">
    <property type="entry name" value="NAMLAA_amidase_2"/>
</dbReference>
<dbReference type="EMBL" id="SEWG01000005">
    <property type="protein sequence ID" value="RYU89558.1"/>
    <property type="molecule type" value="Genomic_DNA"/>
</dbReference>
<comment type="caution">
    <text evidence="6">The sequence shown here is derived from an EMBL/GenBank/DDBJ whole genome shotgun (WGS) entry which is preliminary data.</text>
</comment>
<dbReference type="InterPro" id="IPR002502">
    <property type="entry name" value="Amidase_domain"/>
</dbReference>
<accession>A0A4Q5LJJ5</accession>
<keyword evidence="4" id="KW-0961">Cell wall biogenesis/degradation</keyword>
<dbReference type="GO" id="GO:0019867">
    <property type="term" value="C:outer membrane"/>
    <property type="evidence" value="ECO:0007669"/>
    <property type="project" value="TreeGrafter"/>
</dbReference>
<dbReference type="OrthoDB" id="9794842at2"/>
<evidence type="ECO:0000256" key="4">
    <source>
        <dbReference type="ARBA" id="ARBA00023316"/>
    </source>
</evidence>
<keyword evidence="3" id="KW-0378">Hydrolase</keyword>
<gene>
    <name evidence="6" type="ORF">EWM62_14675</name>
</gene>
<dbReference type="CDD" id="cd06583">
    <property type="entry name" value="PGRP"/>
    <property type="match status" value="1"/>
</dbReference>
<dbReference type="GO" id="GO:0009254">
    <property type="term" value="P:peptidoglycan turnover"/>
    <property type="evidence" value="ECO:0007669"/>
    <property type="project" value="TreeGrafter"/>
</dbReference>
<dbReference type="EC" id="3.5.1.28" evidence="2"/>
<evidence type="ECO:0000259" key="5">
    <source>
        <dbReference type="SMART" id="SM00644"/>
    </source>
</evidence>
<name>A0A4Q5LJJ5_9SPHI</name>
<dbReference type="Proteomes" id="UP000293331">
    <property type="component" value="Unassembled WGS sequence"/>
</dbReference>
<dbReference type="Gene3D" id="3.40.80.10">
    <property type="entry name" value="Peptidoglycan recognition protein-like"/>
    <property type="match status" value="1"/>
</dbReference>
<protein>
    <recommendedName>
        <fullName evidence="2">N-acetylmuramoyl-L-alanine amidase</fullName>
        <ecNumber evidence="2">3.5.1.28</ecNumber>
    </recommendedName>
</protein>
<dbReference type="RefSeq" id="WP_129877417.1">
    <property type="nucleotide sequence ID" value="NZ_SEWG01000005.1"/>
</dbReference>
<reference evidence="6 7" key="1">
    <citation type="submission" date="2019-02" db="EMBL/GenBank/DDBJ databases">
        <title>Bacterial novel species Mucilaginibacter sp. 17JY9-4 isolated from soil.</title>
        <authorList>
            <person name="Jung H.-Y."/>
        </authorList>
    </citation>
    <scope>NUCLEOTIDE SEQUENCE [LARGE SCALE GENOMIC DNA]</scope>
    <source>
        <strain evidence="6 7">17JY9-4</strain>
    </source>
</reference>